<dbReference type="Proteomes" id="UP000184339">
    <property type="component" value="Unassembled WGS sequence"/>
</dbReference>
<evidence type="ECO:0000259" key="1">
    <source>
        <dbReference type="PROSITE" id="PS51186"/>
    </source>
</evidence>
<reference evidence="3" key="1">
    <citation type="submission" date="2016-11" db="EMBL/GenBank/DDBJ databases">
        <authorList>
            <person name="Varghese N."/>
            <person name="Submissions S."/>
        </authorList>
    </citation>
    <scope>NUCLEOTIDE SEQUENCE [LARGE SCALE GENOMIC DNA]</scope>
    <source>
        <strain evidence="3">Sac-22</strain>
    </source>
</reference>
<proteinExistence type="predicted"/>
<dbReference type="SUPFAM" id="SSF55729">
    <property type="entry name" value="Acyl-CoA N-acyltransferases (Nat)"/>
    <property type="match status" value="1"/>
</dbReference>
<dbReference type="Pfam" id="PF00583">
    <property type="entry name" value="Acetyltransf_1"/>
    <property type="match status" value="1"/>
</dbReference>
<keyword evidence="2" id="KW-0808">Transferase</keyword>
<keyword evidence="3" id="KW-1185">Reference proteome</keyword>
<feature type="domain" description="N-acetyltransferase" evidence="1">
    <location>
        <begin position="4"/>
        <end position="139"/>
    </location>
</feature>
<dbReference type="InterPro" id="IPR016181">
    <property type="entry name" value="Acyl_CoA_acyltransferase"/>
</dbReference>
<gene>
    <name evidence="2" type="ORF">SAMN05192549_105171</name>
</gene>
<name>A0A1M7PKE5_9BURK</name>
<evidence type="ECO:0000313" key="3">
    <source>
        <dbReference type="Proteomes" id="UP000184339"/>
    </source>
</evidence>
<dbReference type="InterPro" id="IPR000182">
    <property type="entry name" value="GNAT_dom"/>
</dbReference>
<dbReference type="STRING" id="551987.SAMN05192549_105171"/>
<accession>A0A1M7PKE5</accession>
<dbReference type="RefSeq" id="WP_072784929.1">
    <property type="nucleotide sequence ID" value="NZ_FRCX01000005.1"/>
</dbReference>
<organism evidence="2 3">
    <name type="scientific">Duganella sacchari</name>
    <dbReference type="NCBI Taxonomy" id="551987"/>
    <lineage>
        <taxon>Bacteria</taxon>
        <taxon>Pseudomonadati</taxon>
        <taxon>Pseudomonadota</taxon>
        <taxon>Betaproteobacteria</taxon>
        <taxon>Burkholderiales</taxon>
        <taxon>Oxalobacteraceae</taxon>
        <taxon>Telluria group</taxon>
        <taxon>Duganella</taxon>
    </lineage>
</organism>
<dbReference type="Gene3D" id="3.40.630.30">
    <property type="match status" value="1"/>
</dbReference>
<protein>
    <submittedName>
        <fullName evidence="2">Acetyltransferase (GNAT) family protein</fullName>
    </submittedName>
</protein>
<sequence length="142" mass="15888">MYLSAIRSEKTLCHSKAFAFVIREYAALLALGHVEPELPFANQSQVCYGLDGAQQVIAAVVYSYDPNKRAMWLQFSAVEAAHRQRGAYRELFHEVSQAARKAGAVNLYAGIATDNHAMHAIAGRLERQPVMVRYRYTLDDPS</sequence>
<dbReference type="GO" id="GO:0016747">
    <property type="term" value="F:acyltransferase activity, transferring groups other than amino-acyl groups"/>
    <property type="evidence" value="ECO:0007669"/>
    <property type="project" value="InterPro"/>
</dbReference>
<dbReference type="PROSITE" id="PS51186">
    <property type="entry name" value="GNAT"/>
    <property type="match status" value="1"/>
</dbReference>
<dbReference type="EMBL" id="FRCX01000005">
    <property type="protein sequence ID" value="SHN17702.1"/>
    <property type="molecule type" value="Genomic_DNA"/>
</dbReference>
<evidence type="ECO:0000313" key="2">
    <source>
        <dbReference type="EMBL" id="SHN17702.1"/>
    </source>
</evidence>
<dbReference type="AlphaFoldDB" id="A0A1M7PKE5"/>